<evidence type="ECO:0000313" key="7">
    <source>
        <dbReference type="EMBL" id="OGF99695.1"/>
    </source>
</evidence>
<dbReference type="PANTHER" id="PTHR36174">
    <property type="entry name" value="LIPID II:GLYCINE GLYCYLTRANSFERASE"/>
    <property type="match status" value="1"/>
</dbReference>
<dbReference type="Pfam" id="PF02388">
    <property type="entry name" value="FemAB"/>
    <property type="match status" value="1"/>
</dbReference>
<accession>A0A1F5YHN9</accession>
<evidence type="ECO:0000256" key="1">
    <source>
        <dbReference type="ARBA" id="ARBA00009943"/>
    </source>
</evidence>
<keyword evidence="6" id="KW-0961">Cell wall biogenesis/degradation</keyword>
<dbReference type="InterPro" id="IPR050644">
    <property type="entry name" value="PG_Glycine_Bridge_Synth"/>
</dbReference>
<keyword evidence="2" id="KW-0808">Transferase</keyword>
<evidence type="ECO:0000256" key="5">
    <source>
        <dbReference type="ARBA" id="ARBA00023315"/>
    </source>
</evidence>
<proteinExistence type="inferred from homology"/>
<keyword evidence="3" id="KW-0133">Cell shape</keyword>
<dbReference type="GO" id="GO:0016755">
    <property type="term" value="F:aminoacyltransferase activity"/>
    <property type="evidence" value="ECO:0007669"/>
    <property type="project" value="InterPro"/>
</dbReference>
<keyword evidence="4" id="KW-0573">Peptidoglycan synthesis</keyword>
<evidence type="ECO:0000256" key="3">
    <source>
        <dbReference type="ARBA" id="ARBA00022960"/>
    </source>
</evidence>
<comment type="similarity">
    <text evidence="1">Belongs to the FemABX family.</text>
</comment>
<name>A0A1F5YHN9_9BACT</name>
<dbReference type="SUPFAM" id="SSF55729">
    <property type="entry name" value="Acyl-CoA N-acyltransferases (Nat)"/>
    <property type="match status" value="1"/>
</dbReference>
<comment type="caution">
    <text evidence="7">The sequence shown here is derived from an EMBL/GenBank/DDBJ whole genome shotgun (WGS) entry which is preliminary data.</text>
</comment>
<gene>
    <name evidence="7" type="ORF">A2153_00565</name>
</gene>
<evidence type="ECO:0000313" key="8">
    <source>
        <dbReference type="Proteomes" id="UP000177396"/>
    </source>
</evidence>
<dbReference type="PROSITE" id="PS51191">
    <property type="entry name" value="FEMABX"/>
    <property type="match status" value="1"/>
</dbReference>
<reference evidence="7 8" key="1">
    <citation type="journal article" date="2016" name="Nat. Commun.">
        <title>Thousands of microbial genomes shed light on interconnected biogeochemical processes in an aquifer system.</title>
        <authorList>
            <person name="Anantharaman K."/>
            <person name="Brown C.T."/>
            <person name="Hug L.A."/>
            <person name="Sharon I."/>
            <person name="Castelle C.J."/>
            <person name="Probst A.J."/>
            <person name="Thomas B.C."/>
            <person name="Singh A."/>
            <person name="Wilkins M.J."/>
            <person name="Karaoz U."/>
            <person name="Brodie E.L."/>
            <person name="Williams K.H."/>
            <person name="Hubbard S.S."/>
            <person name="Banfield J.F."/>
        </authorList>
    </citation>
    <scope>NUCLEOTIDE SEQUENCE [LARGE SCALE GENOMIC DNA]</scope>
</reference>
<evidence type="ECO:0000256" key="6">
    <source>
        <dbReference type="ARBA" id="ARBA00023316"/>
    </source>
</evidence>
<dbReference type="EMBL" id="MFJB01000054">
    <property type="protein sequence ID" value="OGF99695.1"/>
    <property type="molecule type" value="Genomic_DNA"/>
</dbReference>
<organism evidence="7 8">
    <name type="scientific">Candidatus Gottesmanbacteria bacterium RBG_16_38_7b</name>
    <dbReference type="NCBI Taxonomy" id="1798372"/>
    <lineage>
        <taxon>Bacteria</taxon>
        <taxon>Candidatus Gottesmaniibacteriota</taxon>
    </lineage>
</organism>
<dbReference type="Proteomes" id="UP000177396">
    <property type="component" value="Unassembled WGS sequence"/>
</dbReference>
<evidence type="ECO:0000256" key="2">
    <source>
        <dbReference type="ARBA" id="ARBA00022679"/>
    </source>
</evidence>
<sequence>MTSPDIRQSEEFALFMKDLGWDAEKFSGQYVYLKKFPLIGRFAKCPRPDYPLKLSGISDFLRKKKVFHFKIAPNITGDLPQFKKEKDKLVQLNFRIDKDPFNPTTTLRINLQKKEEEIFKSFSEAKRRGVRRAIKHGVIIEPSYDIDIFIKIRQEHFFPMGCLINKEMLMLWKNFYPQSCDLLLAKTARGKFVAGILLLYCGKIAYYWFAAAIPEGKRLFAPTLLVWEAVKTAKKHGCHFLDFEGIYDERFPKASESWRGFTKFKEGFSDNKIVFMENFYLRKSIFGNIW</sequence>
<dbReference type="GO" id="GO:0009252">
    <property type="term" value="P:peptidoglycan biosynthetic process"/>
    <property type="evidence" value="ECO:0007669"/>
    <property type="project" value="UniProtKB-KW"/>
</dbReference>
<dbReference type="InterPro" id="IPR003447">
    <property type="entry name" value="FEMABX"/>
</dbReference>
<evidence type="ECO:0008006" key="9">
    <source>
        <dbReference type="Google" id="ProtNLM"/>
    </source>
</evidence>
<dbReference type="GO" id="GO:0071555">
    <property type="term" value="P:cell wall organization"/>
    <property type="evidence" value="ECO:0007669"/>
    <property type="project" value="UniProtKB-KW"/>
</dbReference>
<protein>
    <recommendedName>
        <fullName evidence="9">BioF2-like acetyltransferase domain-containing protein</fullName>
    </recommendedName>
</protein>
<keyword evidence="5" id="KW-0012">Acyltransferase</keyword>
<dbReference type="PANTHER" id="PTHR36174:SF1">
    <property type="entry name" value="LIPID II:GLYCINE GLYCYLTRANSFERASE"/>
    <property type="match status" value="1"/>
</dbReference>
<dbReference type="InterPro" id="IPR016181">
    <property type="entry name" value="Acyl_CoA_acyltransferase"/>
</dbReference>
<dbReference type="Gene3D" id="3.40.630.30">
    <property type="match status" value="1"/>
</dbReference>
<dbReference type="AlphaFoldDB" id="A0A1F5YHN9"/>
<dbReference type="GO" id="GO:0008360">
    <property type="term" value="P:regulation of cell shape"/>
    <property type="evidence" value="ECO:0007669"/>
    <property type="project" value="UniProtKB-KW"/>
</dbReference>
<evidence type="ECO:0000256" key="4">
    <source>
        <dbReference type="ARBA" id="ARBA00022984"/>
    </source>
</evidence>